<dbReference type="AlphaFoldDB" id="A0A4Q0YMY5"/>
<proteinExistence type="predicted"/>
<dbReference type="OrthoDB" id="9852453at2"/>
<comment type="caution">
    <text evidence="1">The sequence shown here is derived from an EMBL/GenBank/DDBJ whole genome shotgun (WGS) entry which is preliminary data.</text>
</comment>
<organism evidence="1 2">
    <name type="scientific">Veronia nyctiphanis</name>
    <dbReference type="NCBI Taxonomy" id="1278244"/>
    <lineage>
        <taxon>Bacteria</taxon>
        <taxon>Pseudomonadati</taxon>
        <taxon>Pseudomonadota</taxon>
        <taxon>Gammaproteobacteria</taxon>
        <taxon>Vibrionales</taxon>
        <taxon>Vibrionaceae</taxon>
        <taxon>Veronia</taxon>
    </lineage>
</organism>
<name>A0A4Q0YMY5_9GAMM</name>
<dbReference type="RefSeq" id="WP_129123291.1">
    <property type="nucleotide sequence ID" value="NZ_PEIB01000024.1"/>
</dbReference>
<evidence type="ECO:0000313" key="1">
    <source>
        <dbReference type="EMBL" id="RXJ72272.1"/>
    </source>
</evidence>
<protein>
    <submittedName>
        <fullName evidence="1">Uncharacterized protein</fullName>
    </submittedName>
</protein>
<keyword evidence="2" id="KW-1185">Reference proteome</keyword>
<dbReference type="Proteomes" id="UP000290287">
    <property type="component" value="Unassembled WGS sequence"/>
</dbReference>
<reference evidence="1 2" key="1">
    <citation type="submission" date="2017-10" db="EMBL/GenBank/DDBJ databases">
        <title>Nyctiphanis sp. nov., isolated from the stomach of the euphausiid Nyctiphanes simplex (Hansen, 1911) in the Gulf of California.</title>
        <authorList>
            <person name="Gomez-Gil B."/>
            <person name="Aguilar-Mendez M."/>
            <person name="Lopez-Cortes A."/>
            <person name="Gomez-Gutierrez J."/>
            <person name="Roque A."/>
            <person name="Lang E."/>
            <person name="Gonzalez-Castillo A."/>
        </authorList>
    </citation>
    <scope>NUCLEOTIDE SEQUENCE [LARGE SCALE GENOMIC DNA]</scope>
    <source>
        <strain evidence="1 2">CAIM 600</strain>
    </source>
</reference>
<gene>
    <name evidence="1" type="ORF">CS022_17150</name>
</gene>
<accession>A0A4Q0YMY5</accession>
<dbReference type="EMBL" id="PEIB01000024">
    <property type="protein sequence ID" value="RXJ72272.1"/>
    <property type="molecule type" value="Genomic_DNA"/>
</dbReference>
<evidence type="ECO:0000313" key="2">
    <source>
        <dbReference type="Proteomes" id="UP000290287"/>
    </source>
</evidence>
<sequence length="126" mass="13808">MSVSNGSALNKLISSDSLDQLKINDVAKRADIAPNDVDVQFFKYQVDSVEQTQGVSASDTFKNLLNQLKSASFEQKELLEKVEKADNHMELAKAKLAFDEQATRSLIFAKIAQSGAQAINKITSTN</sequence>